<evidence type="ECO:0000313" key="2">
    <source>
        <dbReference type="Proteomes" id="UP000582016"/>
    </source>
</evidence>
<dbReference type="Proteomes" id="UP000582016">
    <property type="component" value="Unassembled WGS sequence"/>
</dbReference>
<name>A0A8H5IGU0_9HYPO</name>
<sequence length="170" mass="18445">MDAGMHQRSVGWKTSPSILVFLPPAPTLLRSSATHPLAIVHDLACVLDQQPCQATSPTVRLNPISVLLLDSIRSIHTPAKISASSGFTSEELVSPGKAASIQLELVEDARWLAKALDQVSSLRSTHHRDFPQPVAELQDVDYTLPVVGAVATLRPGKMRHIAVRLRQVII</sequence>
<evidence type="ECO:0000313" key="1">
    <source>
        <dbReference type="EMBL" id="KAF5534211.1"/>
    </source>
</evidence>
<dbReference type="AlphaFoldDB" id="A0A8H5IGU0"/>
<proteinExistence type="predicted"/>
<protein>
    <submittedName>
        <fullName evidence="1">Uncharacterized protein</fullName>
    </submittedName>
</protein>
<gene>
    <name evidence="1" type="ORF">FPHYL_13476</name>
</gene>
<reference evidence="1 2" key="1">
    <citation type="submission" date="2020-05" db="EMBL/GenBank/DDBJ databases">
        <title>Identification and distribution of gene clusters putatively required for synthesis of sphingolipid metabolism inhibitors in phylogenetically diverse species of the filamentous fungus Fusarium.</title>
        <authorList>
            <person name="Kim H.-S."/>
            <person name="Busman M."/>
            <person name="Brown D.W."/>
            <person name="Divon H."/>
            <person name="Uhlig S."/>
            <person name="Proctor R.H."/>
        </authorList>
    </citation>
    <scope>NUCLEOTIDE SEQUENCE [LARGE SCALE GENOMIC DNA]</scope>
    <source>
        <strain evidence="1 2">NRRL 13617</strain>
    </source>
</reference>
<organism evidence="1 2">
    <name type="scientific">Fusarium phyllophilum</name>
    <dbReference type="NCBI Taxonomy" id="47803"/>
    <lineage>
        <taxon>Eukaryota</taxon>
        <taxon>Fungi</taxon>
        <taxon>Dikarya</taxon>
        <taxon>Ascomycota</taxon>
        <taxon>Pezizomycotina</taxon>
        <taxon>Sordariomycetes</taxon>
        <taxon>Hypocreomycetidae</taxon>
        <taxon>Hypocreales</taxon>
        <taxon>Nectriaceae</taxon>
        <taxon>Fusarium</taxon>
        <taxon>Fusarium fujikuroi species complex</taxon>
    </lineage>
</organism>
<comment type="caution">
    <text evidence="1">The sequence shown here is derived from an EMBL/GenBank/DDBJ whole genome shotgun (WGS) entry which is preliminary data.</text>
</comment>
<keyword evidence="2" id="KW-1185">Reference proteome</keyword>
<dbReference type="EMBL" id="JAAOAQ010000803">
    <property type="protein sequence ID" value="KAF5534211.1"/>
    <property type="molecule type" value="Genomic_DNA"/>
</dbReference>
<accession>A0A8H5IGU0</accession>